<keyword evidence="3" id="KW-0637">Prenyltransferase</keyword>
<keyword evidence="5" id="KW-0479">Metal-binding</keyword>
<dbReference type="GO" id="GO:0005953">
    <property type="term" value="C:CAAX-protein geranylgeranyltransferase complex"/>
    <property type="evidence" value="ECO:0007669"/>
    <property type="project" value="TreeGrafter"/>
</dbReference>
<evidence type="ECO:0000256" key="2">
    <source>
        <dbReference type="ARBA" id="ARBA00010497"/>
    </source>
</evidence>
<comment type="similarity">
    <text evidence="2">Belongs to the protein prenyltransferase subunit beta family.</text>
</comment>
<keyword evidence="6" id="KW-0677">Repeat</keyword>
<evidence type="ECO:0000256" key="6">
    <source>
        <dbReference type="ARBA" id="ARBA00022737"/>
    </source>
</evidence>
<reference evidence="9" key="1">
    <citation type="submission" date="2013-04" db="EMBL/GenBank/DDBJ databases">
        <title>The Genome Sequence of Fonticula alba ATCC 38817.</title>
        <authorList>
            <consortium name="The Broad Institute Genomics Platform"/>
            <person name="Russ C."/>
            <person name="Cuomo C."/>
            <person name="Burger G."/>
            <person name="Gray M.W."/>
            <person name="Holland P.W.H."/>
            <person name="King N."/>
            <person name="Lang F.B.F."/>
            <person name="Roger A.J."/>
            <person name="Ruiz-Trillo I."/>
            <person name="Brown M."/>
            <person name="Walker B."/>
            <person name="Young S."/>
            <person name="Zeng Q."/>
            <person name="Gargeya S."/>
            <person name="Fitzgerald M."/>
            <person name="Haas B."/>
            <person name="Abouelleil A."/>
            <person name="Allen A.W."/>
            <person name="Alvarado L."/>
            <person name="Arachchi H.M."/>
            <person name="Berlin A.M."/>
            <person name="Chapman S.B."/>
            <person name="Gainer-Dewar J."/>
            <person name="Goldberg J."/>
            <person name="Griggs A."/>
            <person name="Gujja S."/>
            <person name="Hansen M."/>
            <person name="Howarth C."/>
            <person name="Imamovic A."/>
            <person name="Ireland A."/>
            <person name="Larimer J."/>
            <person name="McCowan C."/>
            <person name="Murphy C."/>
            <person name="Pearson M."/>
            <person name="Poon T.W."/>
            <person name="Priest M."/>
            <person name="Roberts A."/>
            <person name="Saif S."/>
            <person name="Shea T."/>
            <person name="Sisk P."/>
            <person name="Sykes S."/>
            <person name="Wortman J."/>
            <person name="Nusbaum C."/>
            <person name="Birren B."/>
        </authorList>
    </citation>
    <scope>NUCLEOTIDE SEQUENCE [LARGE SCALE GENOMIC DNA]</scope>
    <source>
        <strain evidence="9">ATCC 38817</strain>
    </source>
</reference>
<comment type="cofactor">
    <cofactor evidence="1">
        <name>Zn(2+)</name>
        <dbReference type="ChEBI" id="CHEBI:29105"/>
    </cofactor>
</comment>
<keyword evidence="4" id="KW-0808">Transferase</keyword>
<dbReference type="Proteomes" id="UP000030693">
    <property type="component" value="Unassembled WGS sequence"/>
</dbReference>
<dbReference type="OMA" id="RWCLMRQ"/>
<organism evidence="9">
    <name type="scientific">Fonticula alba</name>
    <name type="common">Slime mold</name>
    <dbReference type="NCBI Taxonomy" id="691883"/>
    <lineage>
        <taxon>Eukaryota</taxon>
        <taxon>Rotosphaerida</taxon>
        <taxon>Fonticulaceae</taxon>
        <taxon>Fonticula</taxon>
    </lineage>
</organism>
<dbReference type="STRING" id="691883.A0A058ZCN0"/>
<dbReference type="GeneID" id="20525844"/>
<accession>A0A058ZCN0</accession>
<evidence type="ECO:0000313" key="9">
    <source>
        <dbReference type="EMBL" id="KCV71696.1"/>
    </source>
</evidence>
<dbReference type="RefSeq" id="XP_009493274.1">
    <property type="nucleotide sequence ID" value="XM_009494999.1"/>
</dbReference>
<proteinExistence type="inferred from homology"/>
<dbReference type="GO" id="GO:0046872">
    <property type="term" value="F:metal ion binding"/>
    <property type="evidence" value="ECO:0007669"/>
    <property type="project" value="UniProtKB-KW"/>
</dbReference>
<protein>
    <recommendedName>
        <fullName evidence="8">Prenyltransferase alpha-alpha toroid domain-containing protein</fullName>
    </recommendedName>
</protein>
<dbReference type="Gene3D" id="1.50.10.20">
    <property type="match status" value="1"/>
</dbReference>
<dbReference type="OrthoDB" id="24893at2759"/>
<dbReference type="PANTHER" id="PTHR11774">
    <property type="entry name" value="GERANYLGERANYL TRANSFERASE TYPE BETA SUBUNIT"/>
    <property type="match status" value="1"/>
</dbReference>
<dbReference type="SUPFAM" id="SSF48239">
    <property type="entry name" value="Terpenoid cyclases/Protein prenyltransferases"/>
    <property type="match status" value="1"/>
</dbReference>
<dbReference type="InterPro" id="IPR001330">
    <property type="entry name" value="Prenyltrans"/>
</dbReference>
<dbReference type="InterPro" id="IPR008930">
    <property type="entry name" value="Terpenoid_cyclase/PrenylTrfase"/>
</dbReference>
<evidence type="ECO:0000259" key="8">
    <source>
        <dbReference type="Pfam" id="PF00432"/>
    </source>
</evidence>
<evidence type="ECO:0000256" key="1">
    <source>
        <dbReference type="ARBA" id="ARBA00001947"/>
    </source>
</evidence>
<evidence type="ECO:0000256" key="3">
    <source>
        <dbReference type="ARBA" id="ARBA00022602"/>
    </source>
</evidence>
<name>A0A058ZCN0_FONAL</name>
<dbReference type="EMBL" id="KB932202">
    <property type="protein sequence ID" value="KCV71696.1"/>
    <property type="molecule type" value="Genomic_DNA"/>
</dbReference>
<keyword evidence="10" id="KW-1185">Reference proteome</keyword>
<gene>
    <name evidence="9" type="ORF">H696_01119</name>
</gene>
<dbReference type="eggNOG" id="KOG0367">
    <property type="taxonomic scope" value="Eukaryota"/>
</dbReference>
<evidence type="ECO:0000256" key="4">
    <source>
        <dbReference type="ARBA" id="ARBA00022679"/>
    </source>
</evidence>
<dbReference type="GO" id="GO:0004662">
    <property type="term" value="F:CAAX-protein geranylgeranyltransferase activity"/>
    <property type="evidence" value="ECO:0007669"/>
    <property type="project" value="TreeGrafter"/>
</dbReference>
<sequence length="401" mass="43523">MPSSTGAPILKAPLGVEKHRKYFDKCLLGPIPHYFATLEPSRMSLVFFLIGGMAITDSLESLKASGAGTAVADWIYMMQVEPTSENGGAAGFRSSSVLGCGEQISSASSDSPIHTLDTSHITMTYCALAALAILGDDFSRVNRAAIVQHLRSLQREDGSFQAVSYGPGMKALDFTAPGPDGQPLPGIGDSEYDMRFLFSACAVSWLLDDWSGIDQVRALEYIRQSYNYDGGFGQGPFLESHGGSTFCALASLSLMGKLDEALPDRDHTIQWLIHRQLELSYNGRPHKDEDSCYSFWVGSSIELLESGHLPDHAKIMTYLSKCQSVIGGLSSSMGGSPDPIHSYLGLCGWHLCQKHLGSAGVENLDDAPADFPLISIDTSLDMPLHSVEHMKKLHAQWKKQD</sequence>
<dbReference type="PANTHER" id="PTHR11774:SF4">
    <property type="entry name" value="GERANYLGERANYL TRANSFERASE TYPE-1 SUBUNIT BETA"/>
    <property type="match status" value="1"/>
</dbReference>
<keyword evidence="7" id="KW-0862">Zinc</keyword>
<evidence type="ECO:0000256" key="7">
    <source>
        <dbReference type="ARBA" id="ARBA00022833"/>
    </source>
</evidence>
<evidence type="ECO:0000313" key="10">
    <source>
        <dbReference type="Proteomes" id="UP000030693"/>
    </source>
</evidence>
<evidence type="ECO:0000256" key="5">
    <source>
        <dbReference type="ARBA" id="ARBA00022723"/>
    </source>
</evidence>
<dbReference type="InterPro" id="IPR045089">
    <property type="entry name" value="PGGT1B-like"/>
</dbReference>
<dbReference type="Pfam" id="PF00432">
    <property type="entry name" value="Prenyltrans"/>
    <property type="match status" value="1"/>
</dbReference>
<feature type="domain" description="Prenyltransferase alpha-alpha toroid" evidence="8">
    <location>
        <begin position="16"/>
        <end position="360"/>
    </location>
</feature>
<dbReference type="AlphaFoldDB" id="A0A058ZCN0"/>